<comment type="similarity">
    <text evidence="2">Belongs to the glutamate-gated ion channel (TC 1.A.10.1) family.</text>
</comment>
<evidence type="ECO:0000256" key="1">
    <source>
        <dbReference type="ARBA" id="ARBA00004141"/>
    </source>
</evidence>
<proteinExistence type="inferred from homology"/>
<feature type="domain" description="Ionotropic glutamate receptor C-terminal" evidence="14">
    <location>
        <begin position="383"/>
        <end position="696"/>
    </location>
</feature>
<dbReference type="GO" id="GO:0016020">
    <property type="term" value="C:membrane"/>
    <property type="evidence" value="ECO:0007669"/>
    <property type="project" value="UniProtKB-SubCell"/>
</dbReference>
<dbReference type="OrthoDB" id="5984008at2759"/>
<dbReference type="FunFam" id="1.10.287.70:FF:000037">
    <property type="entry name" value="Glutamate receptor"/>
    <property type="match status" value="1"/>
</dbReference>
<dbReference type="Gene3D" id="1.10.287.70">
    <property type="match status" value="1"/>
</dbReference>
<dbReference type="Pfam" id="PF00060">
    <property type="entry name" value="Lig_chan"/>
    <property type="match status" value="1"/>
</dbReference>
<evidence type="ECO:0000256" key="3">
    <source>
        <dbReference type="ARBA" id="ARBA00022448"/>
    </source>
</evidence>
<evidence type="ECO:0000256" key="11">
    <source>
        <dbReference type="ARBA" id="ARBA00023286"/>
    </source>
</evidence>
<dbReference type="InterPro" id="IPR001320">
    <property type="entry name" value="Iontro_rcpt_C"/>
</dbReference>
<keyword evidence="10" id="KW-0325">Glycoprotein</keyword>
<dbReference type="SUPFAM" id="SSF53850">
    <property type="entry name" value="Periplasmic binding protein-like II"/>
    <property type="match status" value="1"/>
</dbReference>
<keyword evidence="5" id="KW-0732">Signal</keyword>
<keyword evidence="9 15" id="KW-0675">Receptor</keyword>
<sequence>FLFFFAALKYMETDVVAIIGPQSSVVAHTVLQIADEFTTPFLSLATDPTLSPIQFPYFVRTTHSDRHQMTAVADVVYHYGWKKVTVIFVDDDYGRNGLAALEDALDRKQCLVSYKAKILPGDPTEAQVMDVLVKVALMESRVVVLHLHYGAGAKVFSVAQYLGMLSNGYVWIATEWLAAALDSAPHLAVQAMTSNLQGVLVLRPHTPDSARKNAVSAEWNKLARGGSLGLNAFGLYAYDTVWLLAHAIDSFLNQGGNVSHSADSKLKFFEGGKLHLEKMLIFDGGPLLLKNILNTEFVGLTGVVKFTPDVSLVNPAYEILNVIGTGLHRVGYWLNGSGISATAPGTRTRTRSRSNALKSVVWPGESVRTPRGWVFPTDGKLLRIGVPRRAFFGEFVSQVGDTNGFRGFCIDVFVSAVNLLPYAVPYEFAPFGNGEVNPNYDALVSSIAAGTFDGAVGDIAIVTSRTRLVDFTQPYAESGLVVVSRVKAMNSGAWSFLRPFSLNLWAACLAAFLFIGIVVWILEHRINDDFRGPVKRQLITIVWFSFSTLFSSHRENTVSTLGRFVLITWLFIVLIINSSYTASLTSILTVQQLYSPIKGLESLKRGNDPIGYQVGSFVEGYLMNGLGIEKSRLRAMASLDEYADALRLGPQRGGVAAVVDERPYIDLFLSSQCDFRIVGQEYSKSGWGFVSTFNENPP</sequence>
<dbReference type="InterPro" id="IPR000337">
    <property type="entry name" value="GPCR_3"/>
</dbReference>
<keyword evidence="3" id="KW-0813">Transport</keyword>
<evidence type="ECO:0000313" key="16">
    <source>
        <dbReference type="Proteomes" id="UP000015453"/>
    </source>
</evidence>
<dbReference type="Pfam" id="PF10613">
    <property type="entry name" value="Lig_chan-Glu_bd"/>
    <property type="match status" value="1"/>
</dbReference>
<dbReference type="PRINTS" id="PR00248">
    <property type="entry name" value="GPCRMGR"/>
</dbReference>
<reference evidence="15 16" key="1">
    <citation type="journal article" date="2013" name="BMC Genomics">
        <title>The miniature genome of a carnivorous plant Genlisea aurea contains a low number of genes and short non-coding sequences.</title>
        <authorList>
            <person name="Leushkin E.V."/>
            <person name="Sutormin R.A."/>
            <person name="Nabieva E.R."/>
            <person name="Penin A.A."/>
            <person name="Kondrashov A.S."/>
            <person name="Logacheva M.D."/>
        </authorList>
    </citation>
    <scope>NUCLEOTIDE SEQUENCE [LARGE SCALE GENOMIC DNA]</scope>
</reference>
<dbReference type="SMART" id="SM00079">
    <property type="entry name" value="PBPe"/>
    <property type="match status" value="1"/>
</dbReference>
<dbReference type="FunFam" id="3.40.190.10:FF:000054">
    <property type="entry name" value="Glutamate receptor"/>
    <property type="match status" value="1"/>
</dbReference>
<evidence type="ECO:0000256" key="8">
    <source>
        <dbReference type="ARBA" id="ARBA00023136"/>
    </source>
</evidence>
<dbReference type="InterPro" id="IPR019594">
    <property type="entry name" value="Glu/Gly-bd"/>
</dbReference>
<dbReference type="InterPro" id="IPR015683">
    <property type="entry name" value="Ionotropic_Glu_rcpt"/>
</dbReference>
<name>S8D8Y2_9LAMI</name>
<evidence type="ECO:0000256" key="5">
    <source>
        <dbReference type="ARBA" id="ARBA00022729"/>
    </source>
</evidence>
<dbReference type="Proteomes" id="UP000015453">
    <property type="component" value="Unassembled WGS sequence"/>
</dbReference>
<dbReference type="AlphaFoldDB" id="S8D8Y2"/>
<feature type="transmembrane region" description="Helical" evidence="13">
    <location>
        <begin position="564"/>
        <end position="590"/>
    </location>
</feature>
<evidence type="ECO:0000256" key="2">
    <source>
        <dbReference type="ARBA" id="ARBA00008685"/>
    </source>
</evidence>
<keyword evidence="12" id="KW-0407">Ion channel</keyword>
<dbReference type="Gene3D" id="3.40.190.10">
    <property type="entry name" value="Periplasmic binding protein-like II"/>
    <property type="match status" value="1"/>
</dbReference>
<dbReference type="InterPro" id="IPR028082">
    <property type="entry name" value="Peripla_BP_I"/>
</dbReference>
<feature type="non-terminal residue" evidence="15">
    <location>
        <position position="1"/>
    </location>
</feature>
<evidence type="ECO:0000256" key="12">
    <source>
        <dbReference type="ARBA" id="ARBA00023303"/>
    </source>
</evidence>
<keyword evidence="11" id="KW-1071">Ligand-gated ion channel</keyword>
<dbReference type="FunFam" id="3.40.190.10:FF:000109">
    <property type="entry name" value="Glutamate receptor"/>
    <property type="match status" value="1"/>
</dbReference>
<dbReference type="Gene3D" id="3.40.50.2300">
    <property type="match status" value="2"/>
</dbReference>
<evidence type="ECO:0000256" key="9">
    <source>
        <dbReference type="ARBA" id="ARBA00023170"/>
    </source>
</evidence>
<gene>
    <name evidence="15" type="ORF">M569_15637</name>
</gene>
<keyword evidence="8 13" id="KW-0472">Membrane</keyword>
<dbReference type="InterPro" id="IPR001828">
    <property type="entry name" value="ANF_lig-bd_rcpt"/>
</dbReference>
<evidence type="ECO:0000256" key="6">
    <source>
        <dbReference type="ARBA" id="ARBA00022989"/>
    </source>
</evidence>
<dbReference type="FunFam" id="3.40.50.2300:FF:000081">
    <property type="entry name" value="Glutamate receptor"/>
    <property type="match status" value="1"/>
</dbReference>
<feature type="transmembrane region" description="Helical" evidence="13">
    <location>
        <begin position="504"/>
        <end position="522"/>
    </location>
</feature>
<dbReference type="Pfam" id="PF01094">
    <property type="entry name" value="ANF_receptor"/>
    <property type="match status" value="1"/>
</dbReference>
<keyword evidence="16" id="KW-1185">Reference proteome</keyword>
<evidence type="ECO:0000256" key="4">
    <source>
        <dbReference type="ARBA" id="ARBA00022692"/>
    </source>
</evidence>
<evidence type="ECO:0000259" key="14">
    <source>
        <dbReference type="SMART" id="SM00079"/>
    </source>
</evidence>
<keyword evidence="6 13" id="KW-1133">Transmembrane helix</keyword>
<feature type="non-terminal residue" evidence="15">
    <location>
        <position position="698"/>
    </location>
</feature>
<dbReference type="SUPFAM" id="SSF53822">
    <property type="entry name" value="Periplasmic binding protein-like I"/>
    <property type="match status" value="1"/>
</dbReference>
<evidence type="ECO:0000256" key="10">
    <source>
        <dbReference type="ARBA" id="ARBA00023180"/>
    </source>
</evidence>
<protein>
    <submittedName>
        <fullName evidence="15">Glutamate receptor</fullName>
    </submittedName>
</protein>
<dbReference type="GO" id="GO:0015276">
    <property type="term" value="F:ligand-gated monoatomic ion channel activity"/>
    <property type="evidence" value="ECO:0007669"/>
    <property type="project" value="InterPro"/>
</dbReference>
<dbReference type="PANTHER" id="PTHR18966">
    <property type="entry name" value="IONOTROPIC GLUTAMATE RECEPTOR"/>
    <property type="match status" value="1"/>
</dbReference>
<dbReference type="GO" id="GO:0004930">
    <property type="term" value="F:G protein-coupled receptor activity"/>
    <property type="evidence" value="ECO:0007669"/>
    <property type="project" value="InterPro"/>
</dbReference>
<evidence type="ECO:0000256" key="7">
    <source>
        <dbReference type="ARBA" id="ARBA00023065"/>
    </source>
</evidence>
<keyword evidence="4 13" id="KW-0812">Transmembrane</keyword>
<accession>S8D8Y2</accession>
<keyword evidence="7" id="KW-0406">Ion transport</keyword>
<organism evidence="15 16">
    <name type="scientific">Genlisea aurea</name>
    <dbReference type="NCBI Taxonomy" id="192259"/>
    <lineage>
        <taxon>Eukaryota</taxon>
        <taxon>Viridiplantae</taxon>
        <taxon>Streptophyta</taxon>
        <taxon>Embryophyta</taxon>
        <taxon>Tracheophyta</taxon>
        <taxon>Spermatophyta</taxon>
        <taxon>Magnoliopsida</taxon>
        <taxon>eudicotyledons</taxon>
        <taxon>Gunneridae</taxon>
        <taxon>Pentapetalae</taxon>
        <taxon>asterids</taxon>
        <taxon>lamiids</taxon>
        <taxon>Lamiales</taxon>
        <taxon>Lentibulariaceae</taxon>
        <taxon>Genlisea</taxon>
    </lineage>
</organism>
<comment type="caution">
    <text evidence="15">The sequence shown here is derived from an EMBL/GenBank/DDBJ whole genome shotgun (WGS) entry which is preliminary data.</text>
</comment>
<comment type="subcellular location">
    <subcellularLocation>
        <location evidence="1">Membrane</location>
        <topology evidence="1">Multi-pass membrane protein</topology>
    </subcellularLocation>
</comment>
<evidence type="ECO:0000313" key="15">
    <source>
        <dbReference type="EMBL" id="EPS59173.1"/>
    </source>
</evidence>
<dbReference type="EMBL" id="AUSU01008582">
    <property type="protein sequence ID" value="EPS59173.1"/>
    <property type="molecule type" value="Genomic_DNA"/>
</dbReference>
<evidence type="ECO:0000256" key="13">
    <source>
        <dbReference type="SAM" id="Phobius"/>
    </source>
</evidence>